<keyword evidence="4" id="KW-1185">Reference proteome</keyword>
<sequence length="73" mass="8013">MKAVEDMELARQHTGTETEQKRSLVDSISTRDVTSMKSISIIDRSTKSDTNVLQISGGQQVFASVTEDGKLLI</sequence>
<dbReference type="Proteomes" id="UP000286097">
    <property type="component" value="Unassembled WGS sequence"/>
</dbReference>
<dbReference type="Proteomes" id="UP000282087">
    <property type="component" value="Unassembled WGS sequence"/>
</dbReference>
<evidence type="ECO:0000313" key="5">
    <source>
        <dbReference type="Proteomes" id="UP000286097"/>
    </source>
</evidence>
<evidence type="ECO:0000256" key="1">
    <source>
        <dbReference type="SAM" id="MobiDB-lite"/>
    </source>
</evidence>
<name>A0A3M6VPB4_9STRA</name>
<feature type="region of interest" description="Disordered" evidence="1">
    <location>
        <begin position="1"/>
        <end position="26"/>
    </location>
</feature>
<dbReference type="EMBL" id="QLLG01000109">
    <property type="protein sequence ID" value="RMX68152.1"/>
    <property type="molecule type" value="Genomic_DNA"/>
</dbReference>
<reference evidence="4 5" key="1">
    <citation type="submission" date="2018-06" db="EMBL/GenBank/DDBJ databases">
        <title>Comparative genomics of downy mildews reveals potential adaptations to biotrophy.</title>
        <authorList>
            <person name="Fletcher K."/>
            <person name="Klosterman S.J."/>
            <person name="Derevnina L."/>
            <person name="Martin F."/>
            <person name="Koike S."/>
            <person name="Reyes Chin-Wo S."/>
            <person name="Mou B."/>
            <person name="Michelmore R."/>
        </authorList>
    </citation>
    <scope>NUCLEOTIDE SEQUENCE [LARGE SCALE GENOMIC DNA]</scope>
    <source>
        <strain evidence="3 5">R13</strain>
        <strain evidence="2 4">R14</strain>
    </source>
</reference>
<proteinExistence type="predicted"/>
<dbReference type="VEuPathDB" id="FungiDB:DD237_000515"/>
<comment type="caution">
    <text evidence="2">The sequence shown here is derived from an EMBL/GenBank/DDBJ whole genome shotgun (WGS) entry which is preliminary data.</text>
</comment>
<evidence type="ECO:0000313" key="4">
    <source>
        <dbReference type="Proteomes" id="UP000282087"/>
    </source>
</evidence>
<accession>A0A3M6VPB4</accession>
<dbReference type="EMBL" id="QKXF01000110">
    <property type="protein sequence ID" value="RQM16799.1"/>
    <property type="molecule type" value="Genomic_DNA"/>
</dbReference>
<gene>
    <name evidence="3" type="ORF">DD237_000515</name>
    <name evidence="2" type="ORF">DD238_007325</name>
</gene>
<feature type="compositionally biased region" description="Basic and acidic residues" evidence="1">
    <location>
        <begin position="1"/>
        <end position="24"/>
    </location>
</feature>
<organism evidence="2 4">
    <name type="scientific">Peronospora effusa</name>
    <dbReference type="NCBI Taxonomy" id="542832"/>
    <lineage>
        <taxon>Eukaryota</taxon>
        <taxon>Sar</taxon>
        <taxon>Stramenopiles</taxon>
        <taxon>Oomycota</taxon>
        <taxon>Peronosporomycetes</taxon>
        <taxon>Peronosporales</taxon>
        <taxon>Peronosporaceae</taxon>
        <taxon>Peronospora</taxon>
    </lineage>
</organism>
<protein>
    <submittedName>
        <fullName evidence="2">Uncharacterized protein</fullName>
    </submittedName>
</protein>
<evidence type="ECO:0000313" key="2">
    <source>
        <dbReference type="EMBL" id="RMX68152.1"/>
    </source>
</evidence>
<evidence type="ECO:0000313" key="3">
    <source>
        <dbReference type="EMBL" id="RQM16799.1"/>
    </source>
</evidence>
<dbReference type="AlphaFoldDB" id="A0A3M6VPB4"/>